<evidence type="ECO:0000259" key="6">
    <source>
        <dbReference type="Pfam" id="PF01276"/>
    </source>
</evidence>
<dbReference type="GO" id="GO:0016831">
    <property type="term" value="F:carboxy-lyase activity"/>
    <property type="evidence" value="ECO:0007669"/>
    <property type="project" value="UniProtKB-KW"/>
</dbReference>
<dbReference type="InterPro" id="IPR036633">
    <property type="entry name" value="Prn/Lys/Arg_de-COase_C_sf"/>
</dbReference>
<organism evidence="8 9">
    <name type="scientific">Exiguobacterium indicum</name>
    <dbReference type="NCBI Taxonomy" id="296995"/>
    <lineage>
        <taxon>Bacteria</taxon>
        <taxon>Bacillati</taxon>
        <taxon>Bacillota</taxon>
        <taxon>Bacilli</taxon>
        <taxon>Bacillales</taxon>
        <taxon>Bacillales Family XII. Incertae Sedis</taxon>
        <taxon>Exiguobacterium</taxon>
    </lineage>
</organism>
<dbReference type="Gene3D" id="3.40.640.10">
    <property type="entry name" value="Type I PLP-dependent aspartate aminotransferase-like (Major domain)"/>
    <property type="match status" value="1"/>
</dbReference>
<dbReference type="Pfam" id="PF01276">
    <property type="entry name" value="OKR_DC_1"/>
    <property type="match status" value="1"/>
</dbReference>
<dbReference type="AlphaFoldDB" id="A0A0V8GBI7"/>
<evidence type="ECO:0000256" key="4">
    <source>
        <dbReference type="ARBA" id="ARBA00022898"/>
    </source>
</evidence>
<dbReference type="InterPro" id="IPR000310">
    <property type="entry name" value="Orn/Lys/Arg_deCO2ase_major_dom"/>
</dbReference>
<comment type="cofactor">
    <cofactor evidence="1">
        <name>pyridoxal 5'-phosphate</name>
        <dbReference type="ChEBI" id="CHEBI:597326"/>
    </cofactor>
</comment>
<evidence type="ECO:0000313" key="8">
    <source>
        <dbReference type="EMBL" id="KSU47510.1"/>
    </source>
</evidence>
<name>A0A0V8GBI7_9BACL</name>
<keyword evidence="3" id="KW-0210">Decarboxylase</keyword>
<dbReference type="PANTHER" id="PTHR43277:SF3">
    <property type="entry name" value="DECARBOXYLASE, PUTATIVE-RELATED"/>
    <property type="match status" value="1"/>
</dbReference>
<keyword evidence="5" id="KW-0456">Lyase</keyword>
<feature type="domain" description="Orn/Lys/Arg decarboxylase C-terminal" evidence="7">
    <location>
        <begin position="404"/>
        <end position="448"/>
    </location>
</feature>
<keyword evidence="4" id="KW-0663">Pyridoxal phosphate</keyword>
<dbReference type="RefSeq" id="WP_058266115.1">
    <property type="nucleotide sequence ID" value="NZ_FMYN01000009.1"/>
</dbReference>
<accession>A0A0V8GBI7</accession>
<dbReference type="SUPFAM" id="SSF53383">
    <property type="entry name" value="PLP-dependent transferases"/>
    <property type="match status" value="1"/>
</dbReference>
<comment type="similarity">
    <text evidence="2">Belongs to the Orn/Lys/Arg decarboxylase class-I family.</text>
</comment>
<comment type="caution">
    <text evidence="8">The sequence shown here is derived from an EMBL/GenBank/DDBJ whole genome shotgun (WGS) entry which is preliminary data.</text>
</comment>
<evidence type="ECO:0000259" key="7">
    <source>
        <dbReference type="Pfam" id="PF03711"/>
    </source>
</evidence>
<proteinExistence type="inferred from homology"/>
<dbReference type="Gene3D" id="3.90.105.10">
    <property type="entry name" value="Molybdopterin biosynthesis moea protein, domain 2"/>
    <property type="match status" value="1"/>
</dbReference>
<dbReference type="InterPro" id="IPR052357">
    <property type="entry name" value="Orn_Lys_Arg_decarboxylase-I"/>
</dbReference>
<dbReference type="InterPro" id="IPR015424">
    <property type="entry name" value="PyrdxlP-dep_Trfase"/>
</dbReference>
<dbReference type="PANTHER" id="PTHR43277">
    <property type="entry name" value="ARGININE DECARBOXYLASE"/>
    <property type="match status" value="1"/>
</dbReference>
<dbReference type="InterPro" id="IPR015421">
    <property type="entry name" value="PyrdxlP-dep_Trfase_major"/>
</dbReference>
<protein>
    <submittedName>
        <fullName evidence="8">Arginine decarboxylase</fullName>
    </submittedName>
</protein>
<dbReference type="SUPFAM" id="SSF55904">
    <property type="entry name" value="Ornithine decarboxylase C-terminal domain"/>
    <property type="match status" value="1"/>
</dbReference>
<dbReference type="EMBL" id="LNQL01000009">
    <property type="protein sequence ID" value="KSU47510.1"/>
    <property type="molecule type" value="Genomic_DNA"/>
</dbReference>
<dbReference type="Pfam" id="PF03711">
    <property type="entry name" value="OKR_DC_1_C"/>
    <property type="match status" value="1"/>
</dbReference>
<dbReference type="OrthoDB" id="9815233at2"/>
<evidence type="ECO:0000256" key="1">
    <source>
        <dbReference type="ARBA" id="ARBA00001933"/>
    </source>
</evidence>
<feature type="domain" description="Orn/Lys/Arg decarboxylases family 1 pyridoxal-P attachment site" evidence="6">
    <location>
        <begin position="6"/>
        <end position="288"/>
    </location>
</feature>
<evidence type="ECO:0000313" key="9">
    <source>
        <dbReference type="Proteomes" id="UP000053797"/>
    </source>
</evidence>
<evidence type="ECO:0000256" key="5">
    <source>
        <dbReference type="ARBA" id="ARBA00023239"/>
    </source>
</evidence>
<reference evidence="8 9" key="1">
    <citation type="journal article" date="2015" name="Int. J. Syst. Evol. Microbiol.">
        <title>Exiguobacterium enclense sp. nov., isolated from sediment.</title>
        <authorList>
            <person name="Dastager S.G."/>
            <person name="Mawlankar R."/>
            <person name="Sonalkar V.V."/>
            <person name="Thorat M.N."/>
            <person name="Mual P."/>
            <person name="Verma A."/>
            <person name="Krishnamurthi S."/>
            <person name="Tang S.K."/>
            <person name="Li W.J."/>
        </authorList>
    </citation>
    <scope>NUCLEOTIDE SEQUENCE [LARGE SCALE GENOMIC DNA]</scope>
    <source>
        <strain evidence="8 9">NIO-1109</strain>
    </source>
</reference>
<dbReference type="Proteomes" id="UP000053797">
    <property type="component" value="Unassembled WGS sequence"/>
</dbReference>
<dbReference type="InterPro" id="IPR008286">
    <property type="entry name" value="Prn/Lys/Arg_de-COase_C"/>
</dbReference>
<sequence length="472" mass="52967">MKHELPIVHALQRHLDRSPISWHVPGHKNGTLTPLPDFFKWDVTELPGLDDFHHPEEAIADAIALLQKVYGAKASHFLVNGSTVGNWAMLAATASRGERVYVQRNSHKSVFNALEWLGIEPIFLEPDIHEETGISGHVSRETLKEAFTKYPGGVGVFITSPTYYGEAADITSLVQLTASHGLPLLVDEAHGAHFGEAFGVRSAFELGATAVVQSAHKTLPALTMGAWMHERFSEKMRRKLQRALQAFQTSSPSYLLLASLDYARSYREQWTVKGMSDVQASHDAFIEALQRFDHMTVLRFDDWSRMTLTYEGYSGDALLHALRAVQLDAEFALGDHVVCILPLRPLTKSEQNDWVHRVERAIQMMKSEGIPLKRYIEQPIMGKIQVSALACSYEQLEQATGMFRQLDECIGHVSLETIIPYPPGIPLIVRGERITAEQVLRLRYYQTVAVHLQGGEQLQRGALRVIQEGFEE</sequence>
<evidence type="ECO:0000256" key="2">
    <source>
        <dbReference type="ARBA" id="ARBA00010671"/>
    </source>
</evidence>
<gene>
    <name evidence="8" type="ORF">AS033_16565</name>
</gene>
<evidence type="ECO:0000256" key="3">
    <source>
        <dbReference type="ARBA" id="ARBA00022793"/>
    </source>
</evidence>